<proteinExistence type="predicted"/>
<dbReference type="Proteomes" id="UP001172386">
    <property type="component" value="Unassembled WGS sequence"/>
</dbReference>
<gene>
    <name evidence="1" type="ORF">H2198_004601</name>
</gene>
<organism evidence="1 2">
    <name type="scientific">Neophaeococcomyces mojaviensis</name>
    <dbReference type="NCBI Taxonomy" id="3383035"/>
    <lineage>
        <taxon>Eukaryota</taxon>
        <taxon>Fungi</taxon>
        <taxon>Dikarya</taxon>
        <taxon>Ascomycota</taxon>
        <taxon>Pezizomycotina</taxon>
        <taxon>Eurotiomycetes</taxon>
        <taxon>Chaetothyriomycetidae</taxon>
        <taxon>Chaetothyriales</taxon>
        <taxon>Chaetothyriales incertae sedis</taxon>
        <taxon>Neophaeococcomyces</taxon>
    </lineage>
</organism>
<accession>A0ACC3A8K7</accession>
<comment type="caution">
    <text evidence="1">The sequence shown here is derived from an EMBL/GenBank/DDBJ whole genome shotgun (WGS) entry which is preliminary data.</text>
</comment>
<reference evidence="1" key="1">
    <citation type="submission" date="2022-10" db="EMBL/GenBank/DDBJ databases">
        <title>Culturing micro-colonial fungi from biological soil crusts in the Mojave desert and describing Neophaeococcomyces mojavensis, and introducing the new genera and species Taxawa tesnikishii.</title>
        <authorList>
            <person name="Kurbessoian T."/>
            <person name="Stajich J.E."/>
        </authorList>
    </citation>
    <scope>NUCLEOTIDE SEQUENCE</scope>
    <source>
        <strain evidence="1">JES_112</strain>
    </source>
</reference>
<protein>
    <submittedName>
        <fullName evidence="1">Uncharacterized protein</fullName>
    </submittedName>
</protein>
<name>A0ACC3A8K7_9EURO</name>
<sequence>MKNNSTYQLQNYHWRSFLTFVGPLAVLALYTFTCRAFLARPPVNDVVDTVYPGARWIYFVWFVIIIFTLDWSRVGLANIEAAALMHPRLAPMTAISLMWHTDTKWANPVWWLRAIHVGLTRCFRRGTTAGTQPMCAPDKMWILLSLTTMIIYCALPLSGLTMEITDVLTYTNQPAKIYGPNDTSFNFRSTLPT</sequence>
<keyword evidence="2" id="KW-1185">Reference proteome</keyword>
<evidence type="ECO:0000313" key="2">
    <source>
        <dbReference type="Proteomes" id="UP001172386"/>
    </source>
</evidence>
<dbReference type="EMBL" id="JAPDRQ010000070">
    <property type="protein sequence ID" value="KAJ9657001.1"/>
    <property type="molecule type" value="Genomic_DNA"/>
</dbReference>
<evidence type="ECO:0000313" key="1">
    <source>
        <dbReference type="EMBL" id="KAJ9657001.1"/>
    </source>
</evidence>